<reference evidence="6" key="1">
    <citation type="submission" date="2023-02" db="EMBL/GenBank/DDBJ databases">
        <title>Genome of toxic invasive species Heracleum sosnowskyi carries increased number of genes despite the absence of recent whole-genome duplications.</title>
        <authorList>
            <person name="Schelkunov M."/>
            <person name="Shtratnikova V."/>
            <person name="Makarenko M."/>
            <person name="Klepikova A."/>
            <person name="Omelchenko D."/>
            <person name="Novikova G."/>
            <person name="Obukhova E."/>
            <person name="Bogdanov V."/>
            <person name="Penin A."/>
            <person name="Logacheva M."/>
        </authorList>
    </citation>
    <scope>NUCLEOTIDE SEQUENCE</scope>
    <source>
        <strain evidence="6">Hsosn_3</strain>
        <tissue evidence="6">Leaf</tissue>
    </source>
</reference>
<keyword evidence="3" id="KW-0808">Transferase</keyword>
<evidence type="ECO:0000256" key="2">
    <source>
        <dbReference type="ARBA" id="ARBA00022676"/>
    </source>
</evidence>
<evidence type="ECO:0000313" key="6">
    <source>
        <dbReference type="EMBL" id="KAK1380866.1"/>
    </source>
</evidence>
<dbReference type="GO" id="GO:0016020">
    <property type="term" value="C:membrane"/>
    <property type="evidence" value="ECO:0007669"/>
    <property type="project" value="UniProtKB-SubCell"/>
</dbReference>
<evidence type="ECO:0000256" key="4">
    <source>
        <dbReference type="ARBA" id="ARBA00023136"/>
    </source>
</evidence>
<comment type="caution">
    <text evidence="6">The sequence shown here is derived from an EMBL/GenBank/DDBJ whole genome shotgun (WGS) entry which is preliminary data.</text>
</comment>
<evidence type="ECO:0000313" key="7">
    <source>
        <dbReference type="Proteomes" id="UP001237642"/>
    </source>
</evidence>
<dbReference type="InterPro" id="IPR003406">
    <property type="entry name" value="Glyco_trans_14"/>
</dbReference>
<comment type="subcellular location">
    <subcellularLocation>
        <location evidence="1">Membrane</location>
        <topology evidence="1">Single-pass type II membrane protein</topology>
    </subcellularLocation>
</comment>
<keyword evidence="7" id="KW-1185">Reference proteome</keyword>
<evidence type="ECO:0000256" key="5">
    <source>
        <dbReference type="ARBA" id="ARBA00023180"/>
    </source>
</evidence>
<dbReference type="PANTHER" id="PTHR31042">
    <property type="entry name" value="CORE-2/I-BRANCHING BETA-1,6-N-ACETYLGLUCOSAMINYLTRANSFERASE FAMILY PROTEIN-RELATED"/>
    <property type="match status" value="1"/>
</dbReference>
<proteinExistence type="predicted"/>
<name>A0AAD8MPP1_9APIA</name>
<dbReference type="AlphaFoldDB" id="A0AAD8MPP1"/>
<sequence length="181" mass="21133">MSSHDKAKVNPIATFNVAKGYKQQIQKKLLIDYQKKVNKDIPKDLWHSMSDEELIWRASVVLVVIDPPFNWTPKVAFMFLARGRLSLALLWEKFFDGHDGLFSIYLHTSPEFTNEPPESSVFYKRRIPSKLIQWGKETMIDAERRLLANALLDFTNERVVLLSKTCIPVFNFTFIYNYLTT</sequence>
<dbReference type="GO" id="GO:0016757">
    <property type="term" value="F:glycosyltransferase activity"/>
    <property type="evidence" value="ECO:0007669"/>
    <property type="project" value="UniProtKB-KW"/>
</dbReference>
<accession>A0AAD8MPP1</accession>
<keyword evidence="4" id="KW-0472">Membrane</keyword>
<evidence type="ECO:0000256" key="1">
    <source>
        <dbReference type="ARBA" id="ARBA00004606"/>
    </source>
</evidence>
<gene>
    <name evidence="6" type="ORF">POM88_027610</name>
</gene>
<dbReference type="Proteomes" id="UP001237642">
    <property type="component" value="Unassembled WGS sequence"/>
</dbReference>
<keyword evidence="2" id="KW-0328">Glycosyltransferase</keyword>
<keyword evidence="5" id="KW-0325">Glycoprotein</keyword>
<organism evidence="6 7">
    <name type="scientific">Heracleum sosnowskyi</name>
    <dbReference type="NCBI Taxonomy" id="360622"/>
    <lineage>
        <taxon>Eukaryota</taxon>
        <taxon>Viridiplantae</taxon>
        <taxon>Streptophyta</taxon>
        <taxon>Embryophyta</taxon>
        <taxon>Tracheophyta</taxon>
        <taxon>Spermatophyta</taxon>
        <taxon>Magnoliopsida</taxon>
        <taxon>eudicotyledons</taxon>
        <taxon>Gunneridae</taxon>
        <taxon>Pentapetalae</taxon>
        <taxon>asterids</taxon>
        <taxon>campanulids</taxon>
        <taxon>Apiales</taxon>
        <taxon>Apiaceae</taxon>
        <taxon>Apioideae</taxon>
        <taxon>apioid superclade</taxon>
        <taxon>Tordylieae</taxon>
        <taxon>Tordyliinae</taxon>
        <taxon>Heracleum</taxon>
    </lineage>
</organism>
<evidence type="ECO:0000256" key="3">
    <source>
        <dbReference type="ARBA" id="ARBA00022679"/>
    </source>
</evidence>
<reference evidence="6" key="2">
    <citation type="submission" date="2023-05" db="EMBL/GenBank/DDBJ databases">
        <authorList>
            <person name="Schelkunov M.I."/>
        </authorList>
    </citation>
    <scope>NUCLEOTIDE SEQUENCE</scope>
    <source>
        <strain evidence="6">Hsosn_3</strain>
        <tissue evidence="6">Leaf</tissue>
    </source>
</reference>
<dbReference type="Pfam" id="PF02485">
    <property type="entry name" value="Branch"/>
    <property type="match status" value="1"/>
</dbReference>
<dbReference type="EMBL" id="JAUIZM010000006">
    <property type="protein sequence ID" value="KAK1380866.1"/>
    <property type="molecule type" value="Genomic_DNA"/>
</dbReference>
<dbReference type="PANTHER" id="PTHR31042:SF91">
    <property type="entry name" value="CORE-2_I-BRANCHING BETA-1,6-N-ACETYLGLUCOSAMINYLTRANSFERASE FAMILY PROTEIN"/>
    <property type="match status" value="1"/>
</dbReference>
<dbReference type="InterPro" id="IPR044174">
    <property type="entry name" value="BC10-like"/>
</dbReference>
<protein>
    <submittedName>
        <fullName evidence="6">Uncharacterized protein</fullName>
    </submittedName>
</protein>